<dbReference type="AlphaFoldDB" id="A0A0L1JQT9"/>
<comment type="caution">
    <text evidence="2">The sequence shown here is derived from an EMBL/GenBank/DDBJ whole genome shotgun (WGS) entry which is preliminary data.</text>
</comment>
<proteinExistence type="predicted"/>
<dbReference type="Proteomes" id="UP000036938">
    <property type="component" value="Unassembled WGS sequence"/>
</dbReference>
<organism evidence="2 3">
    <name type="scientific">Pseudaestuariivita atlantica</name>
    <dbReference type="NCBI Taxonomy" id="1317121"/>
    <lineage>
        <taxon>Bacteria</taxon>
        <taxon>Pseudomonadati</taxon>
        <taxon>Pseudomonadota</taxon>
        <taxon>Alphaproteobacteria</taxon>
        <taxon>Rhodobacterales</taxon>
        <taxon>Paracoccaceae</taxon>
        <taxon>Pseudaestuariivita</taxon>
    </lineage>
</organism>
<protein>
    <submittedName>
        <fullName evidence="2">Uncharacterized protein</fullName>
    </submittedName>
</protein>
<evidence type="ECO:0000313" key="3">
    <source>
        <dbReference type="Proteomes" id="UP000036938"/>
    </source>
</evidence>
<name>A0A0L1JQT9_9RHOB</name>
<evidence type="ECO:0000256" key="1">
    <source>
        <dbReference type="SAM" id="Phobius"/>
    </source>
</evidence>
<keyword evidence="1" id="KW-0812">Transmembrane</keyword>
<evidence type="ECO:0000313" key="2">
    <source>
        <dbReference type="EMBL" id="KNG94154.1"/>
    </source>
</evidence>
<keyword evidence="1" id="KW-1133">Transmembrane helix</keyword>
<sequence length="129" mass="14366">MIYEQDTFFHLTGLGQLGLVFVSLVLAGVTFSLALKLMRGGSLWVRVGVALVVYVAFVWLSPQVYYQYFRILIEGLPSQIVLDPYPDIEAALRRLVFLDTPTISHHAQGFLGWGLIALAVGGRRRETSP</sequence>
<accession>A0A0L1JQT9</accession>
<dbReference type="EMBL" id="AQQZ01000003">
    <property type="protein sequence ID" value="KNG94154.1"/>
    <property type="molecule type" value="Genomic_DNA"/>
</dbReference>
<dbReference type="STRING" id="1317121.ATO11_07945"/>
<keyword evidence="3" id="KW-1185">Reference proteome</keyword>
<feature type="transmembrane region" description="Helical" evidence="1">
    <location>
        <begin position="12"/>
        <end position="31"/>
    </location>
</feature>
<reference evidence="2 3" key="1">
    <citation type="journal article" date="2015" name="Int. J. Syst. Evol. Microbiol.">
        <title>Aestuariivita atlantica sp. nov., isolated from deep sea sediment of the Atlantic Ocean.</title>
        <authorList>
            <person name="Li G."/>
            <person name="Lai Q."/>
            <person name="Du Y."/>
            <person name="Liu X."/>
            <person name="Sun F."/>
            <person name="Shao Z."/>
        </authorList>
    </citation>
    <scope>NUCLEOTIDE SEQUENCE [LARGE SCALE GENOMIC DNA]</scope>
    <source>
        <strain evidence="2 3">22II-S11-z3</strain>
    </source>
</reference>
<keyword evidence="1" id="KW-0472">Membrane</keyword>
<gene>
    <name evidence="2" type="ORF">ATO11_07945</name>
</gene>
<dbReference type="OrthoDB" id="7874759at2"/>
<dbReference type="RefSeq" id="WP_050530301.1">
    <property type="nucleotide sequence ID" value="NZ_AQQZ01000003.1"/>
</dbReference>
<feature type="transmembrane region" description="Helical" evidence="1">
    <location>
        <begin position="43"/>
        <end position="60"/>
    </location>
</feature>